<feature type="transmembrane region" description="Helical" evidence="7">
    <location>
        <begin position="64"/>
        <end position="84"/>
    </location>
</feature>
<evidence type="ECO:0000256" key="5">
    <source>
        <dbReference type="ARBA" id="ARBA00022989"/>
    </source>
</evidence>
<feature type="transmembrane region" description="Helical" evidence="7">
    <location>
        <begin position="226"/>
        <end position="250"/>
    </location>
</feature>
<feature type="transmembrane region" description="Helical" evidence="7">
    <location>
        <begin position="96"/>
        <end position="119"/>
    </location>
</feature>
<name>A0ABU6HK44_9RHOB</name>
<feature type="transmembrane region" description="Helical" evidence="7">
    <location>
        <begin position="6"/>
        <end position="27"/>
    </location>
</feature>
<dbReference type="Proteomes" id="UP001348149">
    <property type="component" value="Unassembled WGS sequence"/>
</dbReference>
<evidence type="ECO:0000256" key="6">
    <source>
        <dbReference type="ARBA" id="ARBA00023136"/>
    </source>
</evidence>
<accession>A0ABU6HK44</accession>
<feature type="transmembrane region" description="Helical" evidence="7">
    <location>
        <begin position="125"/>
        <end position="147"/>
    </location>
</feature>
<dbReference type="EMBL" id="JAYLLH010000030">
    <property type="protein sequence ID" value="MEC3862828.1"/>
    <property type="molecule type" value="Genomic_DNA"/>
</dbReference>
<evidence type="ECO:0000313" key="8">
    <source>
        <dbReference type="EMBL" id="MEC3862828.1"/>
    </source>
</evidence>
<dbReference type="InterPro" id="IPR004776">
    <property type="entry name" value="Mem_transp_PIN-like"/>
</dbReference>
<evidence type="ECO:0000256" key="1">
    <source>
        <dbReference type="ARBA" id="ARBA00004141"/>
    </source>
</evidence>
<keyword evidence="9" id="KW-1185">Reference proteome</keyword>
<feature type="transmembrane region" description="Helical" evidence="7">
    <location>
        <begin position="262"/>
        <end position="281"/>
    </location>
</feature>
<evidence type="ECO:0000256" key="4">
    <source>
        <dbReference type="ARBA" id="ARBA00022692"/>
    </source>
</evidence>
<keyword evidence="6 7" id="KW-0472">Membrane</keyword>
<sequence>MSAILNITFPIFALVALGYFSVWKGLFKSADMRVFGQFVMMFSLPALLFNAVSRTPIQEVLNLGYMAVYLAAAGATALVVYAVLALTGTDAPRRAAAVLGAVAPNSGFVGYPTMLLAFPDEATRVLAMNMLVENFAILPACFVLMELAKPGRHGSAIGTAGQVIWSVLRRPMVIAIILGALFAALNLPMPATLDKVFSMLAVSASSLALFFIGGALVGLPFRGNRGLAAFIALGKLVVFPAVAFALLLLAPTIGLPLLDRDMQVILVLSAAMPMISIYAILCQEAGTEGLASLALLGTTSASFLTLSVLLVWLL</sequence>
<proteinExistence type="predicted"/>
<reference evidence="8 9" key="1">
    <citation type="submission" date="2024-01" db="EMBL/GenBank/DDBJ databases">
        <title>Mesobacterium rodlantinim sp. nov., isolated from shallow sea hydrothermal systems off Kueishantao Island.</title>
        <authorList>
            <person name="Su Z."/>
            <person name="Tang K."/>
        </authorList>
    </citation>
    <scope>NUCLEOTIDE SEQUENCE [LARGE SCALE GENOMIC DNA]</scope>
    <source>
        <strain evidence="8 9">TK19101</strain>
    </source>
</reference>
<keyword evidence="4 7" id="KW-0812">Transmembrane</keyword>
<protein>
    <submittedName>
        <fullName evidence="8">AEC family transporter</fullName>
    </submittedName>
</protein>
<feature type="transmembrane region" description="Helical" evidence="7">
    <location>
        <begin position="293"/>
        <end position="313"/>
    </location>
</feature>
<dbReference type="PANTHER" id="PTHR36838">
    <property type="entry name" value="AUXIN EFFLUX CARRIER FAMILY PROTEIN"/>
    <property type="match status" value="1"/>
</dbReference>
<evidence type="ECO:0000256" key="3">
    <source>
        <dbReference type="ARBA" id="ARBA00022475"/>
    </source>
</evidence>
<evidence type="ECO:0000313" key="9">
    <source>
        <dbReference type="Proteomes" id="UP001348149"/>
    </source>
</evidence>
<feature type="transmembrane region" description="Helical" evidence="7">
    <location>
        <begin position="34"/>
        <end position="52"/>
    </location>
</feature>
<keyword evidence="2" id="KW-0813">Transport</keyword>
<dbReference type="RefSeq" id="WP_326298902.1">
    <property type="nucleotide sequence ID" value="NZ_JAYLLH010000030.1"/>
</dbReference>
<dbReference type="Pfam" id="PF03547">
    <property type="entry name" value="Mem_trans"/>
    <property type="match status" value="1"/>
</dbReference>
<feature type="transmembrane region" description="Helical" evidence="7">
    <location>
        <begin position="197"/>
        <end position="219"/>
    </location>
</feature>
<evidence type="ECO:0000256" key="2">
    <source>
        <dbReference type="ARBA" id="ARBA00022448"/>
    </source>
</evidence>
<feature type="transmembrane region" description="Helical" evidence="7">
    <location>
        <begin position="167"/>
        <end position="185"/>
    </location>
</feature>
<keyword evidence="3" id="KW-1003">Cell membrane</keyword>
<comment type="subcellular location">
    <subcellularLocation>
        <location evidence="1">Membrane</location>
        <topology evidence="1">Multi-pass membrane protein</topology>
    </subcellularLocation>
</comment>
<organism evidence="8 9">
    <name type="scientific">Mesobacterium hydrothermale</name>
    <dbReference type="NCBI Taxonomy" id="3111907"/>
    <lineage>
        <taxon>Bacteria</taxon>
        <taxon>Pseudomonadati</taxon>
        <taxon>Pseudomonadota</taxon>
        <taxon>Alphaproteobacteria</taxon>
        <taxon>Rhodobacterales</taxon>
        <taxon>Roseobacteraceae</taxon>
        <taxon>Mesobacterium</taxon>
    </lineage>
</organism>
<keyword evidence="5 7" id="KW-1133">Transmembrane helix</keyword>
<evidence type="ECO:0000256" key="7">
    <source>
        <dbReference type="SAM" id="Phobius"/>
    </source>
</evidence>
<dbReference type="PANTHER" id="PTHR36838:SF3">
    <property type="entry name" value="TRANSPORTER AUXIN EFFLUX CARRIER EC FAMILY"/>
    <property type="match status" value="1"/>
</dbReference>
<comment type="caution">
    <text evidence="8">The sequence shown here is derived from an EMBL/GenBank/DDBJ whole genome shotgun (WGS) entry which is preliminary data.</text>
</comment>
<gene>
    <name evidence="8" type="ORF">VK792_16160</name>
</gene>